<dbReference type="Gene3D" id="2.30.31.10">
    <property type="entry name" value="Transcriptional Coactivator Pc4, Chain A"/>
    <property type="match status" value="1"/>
</dbReference>
<name>A0A9P6QHP7_9FUNG</name>
<dbReference type="Proteomes" id="UP000726737">
    <property type="component" value="Unassembled WGS sequence"/>
</dbReference>
<dbReference type="EMBL" id="JAAAJA010000027">
    <property type="protein sequence ID" value="KAG0265768.1"/>
    <property type="molecule type" value="Genomic_DNA"/>
</dbReference>
<accession>A0A9P6QHP7</accession>
<evidence type="ECO:0000256" key="4">
    <source>
        <dbReference type="ARBA" id="ARBA00023125"/>
    </source>
</evidence>
<evidence type="ECO:0000256" key="2">
    <source>
        <dbReference type="ARBA" id="ARBA00009001"/>
    </source>
</evidence>
<dbReference type="GO" id="GO:0003713">
    <property type="term" value="F:transcription coactivator activity"/>
    <property type="evidence" value="ECO:0007669"/>
    <property type="project" value="InterPro"/>
</dbReference>
<dbReference type="GO" id="GO:0005634">
    <property type="term" value="C:nucleus"/>
    <property type="evidence" value="ECO:0007669"/>
    <property type="project" value="UniProtKB-SubCell"/>
</dbReference>
<dbReference type="InterPro" id="IPR045125">
    <property type="entry name" value="Sub1/Tcp4-like"/>
</dbReference>
<protein>
    <recommendedName>
        <fullName evidence="8">Transcriptional coactivator p15 (PC4) C-terminal domain-containing protein</fullName>
    </recommendedName>
</protein>
<evidence type="ECO:0000256" key="1">
    <source>
        <dbReference type="ARBA" id="ARBA00004123"/>
    </source>
</evidence>
<keyword evidence="4" id="KW-0238">DNA-binding</keyword>
<comment type="similarity">
    <text evidence="2">Belongs to the transcriptional coactivator PC4 family.</text>
</comment>
<organism evidence="9 10">
    <name type="scientific">Mortierella polycephala</name>
    <dbReference type="NCBI Taxonomy" id="41804"/>
    <lineage>
        <taxon>Eukaryota</taxon>
        <taxon>Fungi</taxon>
        <taxon>Fungi incertae sedis</taxon>
        <taxon>Mucoromycota</taxon>
        <taxon>Mortierellomycotina</taxon>
        <taxon>Mortierellomycetes</taxon>
        <taxon>Mortierellales</taxon>
        <taxon>Mortierellaceae</taxon>
        <taxon>Mortierella</taxon>
    </lineage>
</organism>
<keyword evidence="3" id="KW-0805">Transcription regulation</keyword>
<evidence type="ECO:0000256" key="7">
    <source>
        <dbReference type="SAM" id="MobiDB-lite"/>
    </source>
</evidence>
<evidence type="ECO:0000256" key="6">
    <source>
        <dbReference type="ARBA" id="ARBA00023242"/>
    </source>
</evidence>
<dbReference type="OrthoDB" id="2505440at2759"/>
<dbReference type="InterPro" id="IPR003173">
    <property type="entry name" value="PC4_C"/>
</dbReference>
<feature type="compositionally biased region" description="Basic and acidic residues" evidence="7">
    <location>
        <begin position="1"/>
        <end position="14"/>
    </location>
</feature>
<dbReference type="AlphaFoldDB" id="A0A9P6QHP7"/>
<dbReference type="GO" id="GO:0003677">
    <property type="term" value="F:DNA binding"/>
    <property type="evidence" value="ECO:0007669"/>
    <property type="project" value="UniProtKB-KW"/>
</dbReference>
<feature type="region of interest" description="Disordered" evidence="7">
    <location>
        <begin position="1"/>
        <end position="61"/>
    </location>
</feature>
<keyword evidence="6" id="KW-0539">Nucleus</keyword>
<evidence type="ECO:0000313" key="9">
    <source>
        <dbReference type="EMBL" id="KAG0265768.1"/>
    </source>
</evidence>
<feature type="domain" description="Transcriptional coactivator p15 (PC4) C-terminal" evidence="8">
    <location>
        <begin position="60"/>
        <end position="105"/>
    </location>
</feature>
<evidence type="ECO:0000256" key="3">
    <source>
        <dbReference type="ARBA" id="ARBA00023015"/>
    </source>
</evidence>
<keyword evidence="10" id="KW-1185">Reference proteome</keyword>
<comment type="caution">
    <text evidence="9">The sequence shown here is derived from an EMBL/GenBank/DDBJ whole genome shotgun (WGS) entry which is preliminary data.</text>
</comment>
<gene>
    <name evidence="9" type="ORF">BG011_004122</name>
</gene>
<dbReference type="InterPro" id="IPR009044">
    <property type="entry name" value="ssDNA-bd_transcriptional_reg"/>
</dbReference>
<evidence type="ECO:0000256" key="5">
    <source>
        <dbReference type="ARBA" id="ARBA00023163"/>
    </source>
</evidence>
<evidence type="ECO:0000259" key="8">
    <source>
        <dbReference type="Pfam" id="PF02229"/>
    </source>
</evidence>
<reference evidence="9" key="1">
    <citation type="journal article" date="2020" name="Fungal Divers.">
        <title>Resolving the Mortierellaceae phylogeny through synthesis of multi-gene phylogenetics and phylogenomics.</title>
        <authorList>
            <person name="Vandepol N."/>
            <person name="Liber J."/>
            <person name="Desiro A."/>
            <person name="Na H."/>
            <person name="Kennedy M."/>
            <person name="Barry K."/>
            <person name="Grigoriev I.V."/>
            <person name="Miller A.N."/>
            <person name="O'Donnell K."/>
            <person name="Stajich J.E."/>
            <person name="Bonito G."/>
        </authorList>
    </citation>
    <scope>NUCLEOTIDE SEQUENCE</scope>
    <source>
        <strain evidence="9">KOD948</strain>
    </source>
</reference>
<keyword evidence="5" id="KW-0804">Transcription</keyword>
<dbReference type="SUPFAM" id="SSF54447">
    <property type="entry name" value="ssDNA-binding transcriptional regulator domain"/>
    <property type="match status" value="1"/>
</dbReference>
<comment type="subcellular location">
    <subcellularLocation>
        <location evidence="1">Nucleus</location>
    </subcellularLocation>
</comment>
<dbReference type="GO" id="GO:0060261">
    <property type="term" value="P:positive regulation of transcription initiation by RNA polymerase II"/>
    <property type="evidence" value="ECO:0007669"/>
    <property type="project" value="InterPro"/>
</dbReference>
<proteinExistence type="inferred from homology"/>
<sequence>MSDNKAKRPFVVKDSDDDDSDADYKIKSEDESSSLKAENKEENPDSSSESSPKRAKVTKIGPKKRLTVRSWRDTTLVDIREYYQDKDGEQKPGKKGISLSKDQFQFILNHASEISDAIHTVKSSK</sequence>
<dbReference type="PANTHER" id="PTHR13215">
    <property type="entry name" value="RNA POLYMERASE II TRANSCRIPTIONAL COACTIVATOR"/>
    <property type="match status" value="1"/>
</dbReference>
<evidence type="ECO:0000313" key="10">
    <source>
        <dbReference type="Proteomes" id="UP000726737"/>
    </source>
</evidence>
<dbReference type="Pfam" id="PF02229">
    <property type="entry name" value="PC4"/>
    <property type="match status" value="1"/>
</dbReference>